<keyword evidence="3" id="KW-1185">Reference proteome</keyword>
<evidence type="ECO:0000256" key="1">
    <source>
        <dbReference type="SAM" id="Phobius"/>
    </source>
</evidence>
<keyword evidence="1" id="KW-1133">Transmembrane helix</keyword>
<protein>
    <submittedName>
        <fullName evidence="2">Uncharacterized protein</fullName>
    </submittedName>
</protein>
<gene>
    <name evidence="2" type="ORF">PSDVSF_19240</name>
</gene>
<name>A0ABM7P6V5_9BACT</name>
<dbReference type="Proteomes" id="UP001053296">
    <property type="component" value="Chromosome"/>
</dbReference>
<dbReference type="EMBL" id="AP024485">
    <property type="protein sequence ID" value="BCS88682.1"/>
    <property type="molecule type" value="Genomic_DNA"/>
</dbReference>
<accession>A0ABM7P6V5</accession>
<evidence type="ECO:0000313" key="2">
    <source>
        <dbReference type="EMBL" id="BCS88682.1"/>
    </source>
</evidence>
<keyword evidence="1" id="KW-0472">Membrane</keyword>
<proteinExistence type="predicted"/>
<feature type="transmembrane region" description="Helical" evidence="1">
    <location>
        <begin position="30"/>
        <end position="51"/>
    </location>
</feature>
<reference evidence="2" key="1">
    <citation type="journal article" date="2022" name="Arch. Microbiol.">
        <title>Pseudodesulfovibrio sediminis sp. nov., a mesophilic and neutrophilic sulfate-reducing bacterium isolated from sediment of a brackish lake.</title>
        <authorList>
            <person name="Takahashi A."/>
            <person name="Kojima H."/>
            <person name="Watanabe M."/>
            <person name="Fukui M."/>
        </authorList>
    </citation>
    <scope>NUCLEOTIDE SEQUENCE</scope>
    <source>
        <strain evidence="2">SF6</strain>
    </source>
</reference>
<sequence>MMRPMVVSMTTTGFALLAWAEVVEKMPKNRAQTAIAVTMSLVIFFIVFTLCS</sequence>
<keyword evidence="1" id="KW-0812">Transmembrane</keyword>
<evidence type="ECO:0000313" key="3">
    <source>
        <dbReference type="Proteomes" id="UP001053296"/>
    </source>
</evidence>
<organism evidence="2 3">
    <name type="scientific">Pseudodesulfovibrio sediminis</name>
    <dbReference type="NCBI Taxonomy" id="2810563"/>
    <lineage>
        <taxon>Bacteria</taxon>
        <taxon>Pseudomonadati</taxon>
        <taxon>Thermodesulfobacteriota</taxon>
        <taxon>Desulfovibrionia</taxon>
        <taxon>Desulfovibrionales</taxon>
        <taxon>Desulfovibrionaceae</taxon>
    </lineage>
</organism>